<evidence type="ECO:0000313" key="2">
    <source>
        <dbReference type="EMBL" id="KAK1123721.1"/>
    </source>
</evidence>
<evidence type="ECO:0000313" key="3">
    <source>
        <dbReference type="Proteomes" id="UP001177670"/>
    </source>
</evidence>
<organism evidence="2 3">
    <name type="scientific">Melipona bicolor</name>
    <dbReference type="NCBI Taxonomy" id="60889"/>
    <lineage>
        <taxon>Eukaryota</taxon>
        <taxon>Metazoa</taxon>
        <taxon>Ecdysozoa</taxon>
        <taxon>Arthropoda</taxon>
        <taxon>Hexapoda</taxon>
        <taxon>Insecta</taxon>
        <taxon>Pterygota</taxon>
        <taxon>Neoptera</taxon>
        <taxon>Endopterygota</taxon>
        <taxon>Hymenoptera</taxon>
        <taxon>Apocrita</taxon>
        <taxon>Aculeata</taxon>
        <taxon>Apoidea</taxon>
        <taxon>Anthophila</taxon>
        <taxon>Apidae</taxon>
        <taxon>Melipona</taxon>
    </lineage>
</organism>
<comment type="caution">
    <text evidence="2">The sequence shown here is derived from an EMBL/GenBank/DDBJ whole genome shotgun (WGS) entry which is preliminary data.</text>
</comment>
<name>A0AA40FR97_9HYME</name>
<evidence type="ECO:0000256" key="1">
    <source>
        <dbReference type="SAM" id="MobiDB-lite"/>
    </source>
</evidence>
<dbReference type="AlphaFoldDB" id="A0AA40FR97"/>
<accession>A0AA40FR97</accession>
<dbReference type="Proteomes" id="UP001177670">
    <property type="component" value="Unassembled WGS sequence"/>
</dbReference>
<keyword evidence="3" id="KW-1185">Reference proteome</keyword>
<feature type="non-terminal residue" evidence="2">
    <location>
        <position position="1"/>
    </location>
</feature>
<dbReference type="EMBL" id="JAHYIQ010000020">
    <property type="protein sequence ID" value="KAK1123721.1"/>
    <property type="molecule type" value="Genomic_DNA"/>
</dbReference>
<reference evidence="2" key="1">
    <citation type="submission" date="2021-10" db="EMBL/GenBank/DDBJ databases">
        <title>Melipona bicolor Genome sequencing and assembly.</title>
        <authorList>
            <person name="Araujo N.S."/>
            <person name="Arias M.C."/>
        </authorList>
    </citation>
    <scope>NUCLEOTIDE SEQUENCE</scope>
    <source>
        <strain evidence="2">USP_2M_L1-L4_2017</strain>
        <tissue evidence="2">Whole body</tissue>
    </source>
</reference>
<proteinExistence type="predicted"/>
<feature type="region of interest" description="Disordered" evidence="1">
    <location>
        <begin position="46"/>
        <end position="65"/>
    </location>
</feature>
<protein>
    <submittedName>
        <fullName evidence="2">Uncharacterized protein</fullName>
    </submittedName>
</protein>
<gene>
    <name evidence="2" type="ORF">K0M31_008418</name>
</gene>
<sequence length="65" mass="7468">IPATPKRNLDFTIQIKAPTENSIVSEPYLETARKRIERKTANILVRSRNPEIPLGSKHHQDSQYV</sequence>